<dbReference type="PANTHER" id="PTHR43775">
    <property type="entry name" value="FATTY ACID SYNTHASE"/>
    <property type="match status" value="1"/>
</dbReference>
<dbReference type="PROSITE" id="PS00606">
    <property type="entry name" value="KS3_1"/>
    <property type="match status" value="1"/>
</dbReference>
<sequence>MDPQQRLLLEVCWEALETAGIPAHTLAGTSTGVFAGAWAQSYGATNSDDAEGYAMTGGSTSVMSGRIAYTLGLEGPAITVDTACSSSLVAIHLACQSLRNNESQLALAGGVTVMSTPAVFTEFSRQRGLAPDGRCKAFAATADGTGLVKAPRSWSLNGSPRPAATTTRSLRSSLDRRSTKTAHPTD</sequence>
<evidence type="ECO:0000259" key="3">
    <source>
        <dbReference type="PROSITE" id="PS52004"/>
    </source>
</evidence>
<feature type="region of interest" description="Disordered" evidence="2">
    <location>
        <begin position="149"/>
        <end position="186"/>
    </location>
</feature>
<evidence type="ECO:0000256" key="1">
    <source>
        <dbReference type="ARBA" id="ARBA00022679"/>
    </source>
</evidence>
<dbReference type="EMBL" id="JAOL01000022">
    <property type="protein sequence ID" value="EUA94055.1"/>
    <property type="molecule type" value="Genomic_DNA"/>
</dbReference>
<dbReference type="PROSITE" id="PS52004">
    <property type="entry name" value="KS3_2"/>
    <property type="match status" value="1"/>
</dbReference>
<evidence type="ECO:0000313" key="4">
    <source>
        <dbReference type="EMBL" id="EUA94055.1"/>
    </source>
</evidence>
<feature type="compositionally biased region" description="Basic and acidic residues" evidence="2">
    <location>
        <begin position="173"/>
        <end position="186"/>
    </location>
</feature>
<dbReference type="CDD" id="cd00833">
    <property type="entry name" value="PKS"/>
    <property type="match status" value="1"/>
</dbReference>
<comment type="caution">
    <text evidence="4">The sequence shown here is derived from an EMBL/GenBank/DDBJ whole genome shotgun (WGS) entry which is preliminary data.</text>
</comment>
<dbReference type="InterPro" id="IPR016039">
    <property type="entry name" value="Thiolase-like"/>
</dbReference>
<dbReference type="PANTHER" id="PTHR43775:SF51">
    <property type="entry name" value="INACTIVE PHENOLPHTHIOCEROL SYNTHESIS POLYKETIDE SYNTHASE TYPE I PKS1-RELATED"/>
    <property type="match status" value="1"/>
</dbReference>
<dbReference type="InterPro" id="IPR018201">
    <property type="entry name" value="Ketoacyl_synth_AS"/>
</dbReference>
<dbReference type="Gene3D" id="3.40.47.10">
    <property type="match status" value="1"/>
</dbReference>
<gene>
    <name evidence="4" type="ORF">I551_8680</name>
</gene>
<feature type="domain" description="Ketosynthase family 3 (KS3)" evidence="3">
    <location>
        <begin position="1"/>
        <end position="186"/>
    </location>
</feature>
<dbReference type="InterPro" id="IPR014030">
    <property type="entry name" value="Ketoacyl_synth_N"/>
</dbReference>
<dbReference type="InterPro" id="IPR020841">
    <property type="entry name" value="PKS_Beta-ketoAc_synthase_dom"/>
</dbReference>
<proteinExistence type="predicted"/>
<name>A0ABN0RAG1_MYCUL</name>
<dbReference type="SMART" id="SM00825">
    <property type="entry name" value="PKS_KS"/>
    <property type="match status" value="1"/>
</dbReference>
<protein>
    <submittedName>
        <fullName evidence="4">Thiolase, N-terminal domain protein</fullName>
    </submittedName>
</protein>
<dbReference type="Pfam" id="PF00109">
    <property type="entry name" value="ketoacyl-synt"/>
    <property type="match status" value="1"/>
</dbReference>
<evidence type="ECO:0000256" key="2">
    <source>
        <dbReference type="SAM" id="MobiDB-lite"/>
    </source>
</evidence>
<evidence type="ECO:0000313" key="5">
    <source>
        <dbReference type="Proteomes" id="UP000020681"/>
    </source>
</evidence>
<dbReference type="Proteomes" id="UP000020681">
    <property type="component" value="Unassembled WGS sequence"/>
</dbReference>
<accession>A0ABN0RAG1</accession>
<reference evidence="4 5" key="1">
    <citation type="submission" date="2014-01" db="EMBL/GenBank/DDBJ databases">
        <authorList>
            <person name="Dobos K."/>
            <person name="Lenaerts A."/>
            <person name="Ordway D."/>
            <person name="DeGroote M.A."/>
            <person name="Parker T."/>
            <person name="Sizemore C."/>
            <person name="Tallon L.J."/>
            <person name="Sadzewicz L.K."/>
            <person name="Sengamalay N."/>
            <person name="Fraser C.M."/>
            <person name="Hine E."/>
            <person name="Shefchek K.A."/>
            <person name="Das S.P."/>
            <person name="Tettelin H."/>
        </authorList>
    </citation>
    <scope>NUCLEOTIDE SEQUENCE [LARGE SCALE GENOMIC DNA]</scope>
    <source>
        <strain evidence="4 5">Harvey</strain>
    </source>
</reference>
<keyword evidence="5" id="KW-1185">Reference proteome</keyword>
<keyword evidence="1" id="KW-0808">Transferase</keyword>
<dbReference type="InterPro" id="IPR050091">
    <property type="entry name" value="PKS_NRPS_Biosynth_Enz"/>
</dbReference>
<organism evidence="4 5">
    <name type="scientific">Mycobacterium ulcerans str. Harvey</name>
    <dbReference type="NCBI Taxonomy" id="1299332"/>
    <lineage>
        <taxon>Bacteria</taxon>
        <taxon>Bacillati</taxon>
        <taxon>Actinomycetota</taxon>
        <taxon>Actinomycetes</taxon>
        <taxon>Mycobacteriales</taxon>
        <taxon>Mycobacteriaceae</taxon>
        <taxon>Mycobacterium</taxon>
        <taxon>Mycobacterium ulcerans group</taxon>
    </lineage>
</organism>
<dbReference type="SUPFAM" id="SSF53901">
    <property type="entry name" value="Thiolase-like"/>
    <property type="match status" value="1"/>
</dbReference>